<dbReference type="Pfam" id="PF03739">
    <property type="entry name" value="LptF_LptG"/>
    <property type="match status" value="1"/>
</dbReference>
<keyword evidence="2" id="KW-1003">Cell membrane</keyword>
<keyword evidence="4 6" id="KW-1133">Transmembrane helix</keyword>
<dbReference type="EMBL" id="VTOW01000003">
    <property type="protein sequence ID" value="NKE72551.1"/>
    <property type="molecule type" value="Genomic_DNA"/>
</dbReference>
<dbReference type="Proteomes" id="UP000534783">
    <property type="component" value="Unassembled WGS sequence"/>
</dbReference>
<dbReference type="InterPro" id="IPR005495">
    <property type="entry name" value="LptG/LptF_permease"/>
</dbReference>
<keyword evidence="8" id="KW-1185">Reference proteome</keyword>
<sequence length="360" mass="41098">MSIISRYLLKEYLKFFSVTLAVLSLVYLTIEFLEKIRKFSQRDADFLLVVQYFLYKLPRIIFDISPLAVLIATFLTLGMLSRNNEIIAFKSSGVSLLKLTAPLLLFGALFSGVLFFLNGTVVPTTFKKAKTIQEVRIDKRNAEGKLVQNKFWLRLDSRTLFNIELAEPNRRKMHGIKIYSLGSDFSLPETIEAEALTYRDGSWVLSEGIRRRFQRDGTVQIKRFDEEIIPINKAPEDFKKVVAQPEEMTYEQLEAYIDQLSRDGFDATRYRVDLLGRQAFPFINFMMVLVGIPFALHDRRSAGAARGGAISLSLGLFYYLVFSVTISLGHVNALSPWLSAWGANLLFIGIGTYLFLNIRH</sequence>
<evidence type="ECO:0000313" key="8">
    <source>
        <dbReference type="Proteomes" id="UP000534783"/>
    </source>
</evidence>
<dbReference type="NCBIfam" id="TIGR04408">
    <property type="entry name" value="LptG_lptG"/>
    <property type="match status" value="1"/>
</dbReference>
<keyword evidence="3 6" id="KW-0812">Transmembrane</keyword>
<keyword evidence="5 6" id="KW-0472">Membrane</keyword>
<feature type="transmembrane region" description="Helical" evidence="6">
    <location>
        <begin position="308"/>
        <end position="331"/>
    </location>
</feature>
<organism evidence="7 8">
    <name type="scientific">Candidatus Manganitrophus noduliformans</name>
    <dbReference type="NCBI Taxonomy" id="2606439"/>
    <lineage>
        <taxon>Bacteria</taxon>
        <taxon>Pseudomonadati</taxon>
        <taxon>Nitrospirota</taxon>
        <taxon>Nitrospiria</taxon>
        <taxon>Candidatus Troglogloeales</taxon>
        <taxon>Candidatus Manganitrophaceae</taxon>
        <taxon>Candidatus Manganitrophus</taxon>
    </lineage>
</organism>
<dbReference type="GO" id="GO:0055085">
    <property type="term" value="P:transmembrane transport"/>
    <property type="evidence" value="ECO:0007669"/>
    <property type="project" value="InterPro"/>
</dbReference>
<reference evidence="7 8" key="1">
    <citation type="journal article" date="2020" name="Nature">
        <title>Bacterial chemolithoautotrophy via manganese oxidation.</title>
        <authorList>
            <person name="Yu H."/>
            <person name="Leadbetter J.R."/>
        </authorList>
    </citation>
    <scope>NUCLEOTIDE SEQUENCE [LARGE SCALE GENOMIC DNA]</scope>
    <source>
        <strain evidence="7 8">Mn-1</strain>
    </source>
</reference>
<dbReference type="PANTHER" id="PTHR33529:SF6">
    <property type="entry name" value="YJGP_YJGQ FAMILY PERMEASE"/>
    <property type="match status" value="1"/>
</dbReference>
<feature type="transmembrane region" description="Helical" evidence="6">
    <location>
        <begin position="337"/>
        <end position="356"/>
    </location>
</feature>
<protein>
    <submittedName>
        <fullName evidence="7">LPS export ABC transporter permease LptG</fullName>
    </submittedName>
</protein>
<name>A0A7X6IC82_9BACT</name>
<evidence type="ECO:0000256" key="6">
    <source>
        <dbReference type="SAM" id="Phobius"/>
    </source>
</evidence>
<evidence type="ECO:0000256" key="1">
    <source>
        <dbReference type="ARBA" id="ARBA00004651"/>
    </source>
</evidence>
<feature type="transmembrane region" description="Helical" evidence="6">
    <location>
        <begin position="12"/>
        <end position="30"/>
    </location>
</feature>
<evidence type="ECO:0000256" key="2">
    <source>
        <dbReference type="ARBA" id="ARBA00022475"/>
    </source>
</evidence>
<dbReference type="RefSeq" id="WP_168062303.1">
    <property type="nucleotide sequence ID" value="NZ_VTOW01000003.1"/>
</dbReference>
<gene>
    <name evidence="7" type="primary">lptG</name>
    <name evidence="7" type="ORF">MNODULE_17505</name>
</gene>
<evidence type="ECO:0000256" key="4">
    <source>
        <dbReference type="ARBA" id="ARBA00022989"/>
    </source>
</evidence>
<dbReference type="GO" id="GO:0043190">
    <property type="term" value="C:ATP-binding cassette (ABC) transporter complex"/>
    <property type="evidence" value="ECO:0007669"/>
    <property type="project" value="InterPro"/>
</dbReference>
<feature type="transmembrane region" description="Helical" evidence="6">
    <location>
        <begin position="279"/>
        <end position="296"/>
    </location>
</feature>
<evidence type="ECO:0000256" key="3">
    <source>
        <dbReference type="ARBA" id="ARBA00022692"/>
    </source>
</evidence>
<feature type="transmembrane region" description="Helical" evidence="6">
    <location>
        <begin position="101"/>
        <end position="121"/>
    </location>
</feature>
<feature type="transmembrane region" description="Helical" evidence="6">
    <location>
        <begin position="60"/>
        <end position="80"/>
    </location>
</feature>
<evidence type="ECO:0000256" key="5">
    <source>
        <dbReference type="ARBA" id="ARBA00023136"/>
    </source>
</evidence>
<proteinExistence type="predicted"/>
<dbReference type="PANTHER" id="PTHR33529">
    <property type="entry name" value="SLR0882 PROTEIN-RELATED"/>
    <property type="match status" value="1"/>
</dbReference>
<dbReference type="GO" id="GO:0015920">
    <property type="term" value="P:lipopolysaccharide transport"/>
    <property type="evidence" value="ECO:0007669"/>
    <property type="project" value="TreeGrafter"/>
</dbReference>
<dbReference type="AlphaFoldDB" id="A0A7X6IC82"/>
<comment type="caution">
    <text evidence="7">The sequence shown here is derived from an EMBL/GenBank/DDBJ whole genome shotgun (WGS) entry which is preliminary data.</text>
</comment>
<comment type="subcellular location">
    <subcellularLocation>
        <location evidence="1">Cell membrane</location>
        <topology evidence="1">Multi-pass membrane protein</topology>
    </subcellularLocation>
</comment>
<accession>A0A7X6IC82</accession>
<dbReference type="InterPro" id="IPR030923">
    <property type="entry name" value="LptG"/>
</dbReference>
<evidence type="ECO:0000313" key="7">
    <source>
        <dbReference type="EMBL" id="NKE72551.1"/>
    </source>
</evidence>